<dbReference type="PANTHER" id="PTHR48079">
    <property type="entry name" value="PROTEIN YEEZ"/>
    <property type="match status" value="1"/>
</dbReference>
<dbReference type="InterPro" id="IPR036291">
    <property type="entry name" value="NAD(P)-bd_dom_sf"/>
</dbReference>
<dbReference type="AlphaFoldDB" id="A0A4R4AK22"/>
<protein>
    <submittedName>
        <fullName evidence="2">Nucleoside-diphosphate-sugar epimerase</fullName>
    </submittedName>
</protein>
<comment type="caution">
    <text evidence="2">The sequence shown here is derived from an EMBL/GenBank/DDBJ whole genome shotgun (WGS) entry which is preliminary data.</text>
</comment>
<reference evidence="2 3" key="1">
    <citation type="submission" date="2019-03" db="EMBL/GenBank/DDBJ databases">
        <title>Genomic Encyclopedia of Type Strains, Phase IV (KMG-IV): sequencing the most valuable type-strain genomes for metagenomic binning, comparative biology and taxonomic classification.</title>
        <authorList>
            <person name="Goeker M."/>
        </authorList>
    </citation>
    <scope>NUCLEOTIDE SEQUENCE [LARGE SCALE GENOMIC DNA]</scope>
    <source>
        <strain evidence="2 3">DSM 203</strain>
    </source>
</reference>
<evidence type="ECO:0000313" key="2">
    <source>
        <dbReference type="EMBL" id="TCW39758.1"/>
    </source>
</evidence>
<dbReference type="SUPFAM" id="SSF51735">
    <property type="entry name" value="NAD(P)-binding Rossmann-fold domains"/>
    <property type="match status" value="1"/>
</dbReference>
<sequence>MSLRADALGLVLVTGATGRVGRVLVEALLAHGQRVAVVSRAPAVVERLWPGRGVETRRADLARPETLAGVCAGVETLIHLASYAPAADEPDIYEAPGHWTVTAEGTRALMAEARSAGSLRRMLYLSTVKAMGDATGARGHPAGPDEVEPAPETGYGRAKLVAEGELLASAAALGIPGCVLRLPMVYGLAGEGNLARMIAAVAAHRFPPWPRIDNHRSAVHVEDAVAAVLLAVAHPASAGRTYCVTDGGAYSTRWIYERICRALDRPVPRWTVPLWALRAAAGVGTLGERLLGRRMPLTLEGLDKLVGDAWFSSATLERELGFRARLRLDEEIEGLVRMVRGGDREGPRPPDSSVV</sequence>
<dbReference type="Proteomes" id="UP000295247">
    <property type="component" value="Unassembled WGS sequence"/>
</dbReference>
<name>A0A4R4AK22_MARGR</name>
<dbReference type="GO" id="GO:0004029">
    <property type="term" value="F:aldehyde dehydrogenase (NAD+) activity"/>
    <property type="evidence" value="ECO:0007669"/>
    <property type="project" value="TreeGrafter"/>
</dbReference>
<feature type="domain" description="NAD-dependent epimerase/dehydratase" evidence="1">
    <location>
        <begin position="11"/>
        <end position="242"/>
    </location>
</feature>
<dbReference type="RefSeq" id="WP_123142713.1">
    <property type="nucleotide sequence ID" value="NZ_NRRH01000002.1"/>
</dbReference>
<dbReference type="Gene3D" id="3.40.50.720">
    <property type="entry name" value="NAD(P)-binding Rossmann-like Domain"/>
    <property type="match status" value="1"/>
</dbReference>
<organism evidence="2 3">
    <name type="scientific">Marichromatium gracile</name>
    <name type="common">Chromatium gracile</name>
    <dbReference type="NCBI Taxonomy" id="1048"/>
    <lineage>
        <taxon>Bacteria</taxon>
        <taxon>Pseudomonadati</taxon>
        <taxon>Pseudomonadota</taxon>
        <taxon>Gammaproteobacteria</taxon>
        <taxon>Chromatiales</taxon>
        <taxon>Chromatiaceae</taxon>
        <taxon>Marichromatium</taxon>
    </lineage>
</organism>
<dbReference type="InterPro" id="IPR051783">
    <property type="entry name" value="NAD(P)-dependent_oxidoreduct"/>
</dbReference>
<proteinExistence type="predicted"/>
<gene>
    <name evidence="2" type="ORF">EDC29_101174</name>
</gene>
<dbReference type="EMBL" id="SMDC01000001">
    <property type="protein sequence ID" value="TCW39758.1"/>
    <property type="molecule type" value="Genomic_DNA"/>
</dbReference>
<evidence type="ECO:0000259" key="1">
    <source>
        <dbReference type="Pfam" id="PF01370"/>
    </source>
</evidence>
<dbReference type="GO" id="GO:0005737">
    <property type="term" value="C:cytoplasm"/>
    <property type="evidence" value="ECO:0007669"/>
    <property type="project" value="TreeGrafter"/>
</dbReference>
<evidence type="ECO:0000313" key="3">
    <source>
        <dbReference type="Proteomes" id="UP000295247"/>
    </source>
</evidence>
<dbReference type="InterPro" id="IPR001509">
    <property type="entry name" value="Epimerase_deHydtase"/>
</dbReference>
<dbReference type="Pfam" id="PF01370">
    <property type="entry name" value="Epimerase"/>
    <property type="match status" value="1"/>
</dbReference>
<dbReference type="PANTHER" id="PTHR48079:SF6">
    <property type="entry name" value="NAD(P)-BINDING DOMAIN-CONTAINING PROTEIN-RELATED"/>
    <property type="match status" value="1"/>
</dbReference>
<accession>A0A4R4AK22</accession>